<dbReference type="EMBL" id="KZ992804">
    <property type="protein sequence ID" value="RKP06859.1"/>
    <property type="molecule type" value="Genomic_DNA"/>
</dbReference>
<evidence type="ECO:0000313" key="2">
    <source>
        <dbReference type="Proteomes" id="UP000271241"/>
    </source>
</evidence>
<dbReference type="Gene3D" id="1.10.10.10">
    <property type="entry name" value="Winged helix-like DNA-binding domain superfamily/Winged helix DNA-binding domain"/>
    <property type="match status" value="1"/>
</dbReference>
<dbReference type="AlphaFoldDB" id="A0A4V1IWA3"/>
<dbReference type="SUPFAM" id="SSF46785">
    <property type="entry name" value="Winged helix' DNA-binding domain"/>
    <property type="match status" value="1"/>
</dbReference>
<keyword evidence="2" id="KW-1185">Reference proteome</keyword>
<sequence>MARKLEISPLLAMEQLLMAEALGYVCRDETAQALRFFSNAFSECDWHFERECYEIVTIYT</sequence>
<organism evidence="1 2">
    <name type="scientific">Thamnocephalis sphaerospora</name>
    <dbReference type="NCBI Taxonomy" id="78915"/>
    <lineage>
        <taxon>Eukaryota</taxon>
        <taxon>Fungi</taxon>
        <taxon>Fungi incertae sedis</taxon>
        <taxon>Zoopagomycota</taxon>
        <taxon>Zoopagomycotina</taxon>
        <taxon>Zoopagomycetes</taxon>
        <taxon>Zoopagales</taxon>
        <taxon>Sigmoideomycetaceae</taxon>
        <taxon>Thamnocephalis</taxon>
    </lineage>
</organism>
<accession>A0A4V1IWA3</accession>
<reference evidence="2" key="1">
    <citation type="journal article" date="2018" name="Nat. Microbiol.">
        <title>Leveraging single-cell genomics to expand the fungal tree of life.</title>
        <authorList>
            <person name="Ahrendt S.R."/>
            <person name="Quandt C.A."/>
            <person name="Ciobanu D."/>
            <person name="Clum A."/>
            <person name="Salamov A."/>
            <person name="Andreopoulos B."/>
            <person name="Cheng J.F."/>
            <person name="Woyke T."/>
            <person name="Pelin A."/>
            <person name="Henrissat B."/>
            <person name="Reynolds N.K."/>
            <person name="Benny G.L."/>
            <person name="Smith M.E."/>
            <person name="James T.Y."/>
            <person name="Grigoriev I.V."/>
        </authorList>
    </citation>
    <scope>NUCLEOTIDE SEQUENCE [LARGE SCALE GENOMIC DNA]</scope>
    <source>
        <strain evidence="2">RSA 1356</strain>
    </source>
</reference>
<dbReference type="Proteomes" id="UP000271241">
    <property type="component" value="Unassembled WGS sequence"/>
</dbReference>
<dbReference type="InterPro" id="IPR036390">
    <property type="entry name" value="WH_DNA-bd_sf"/>
</dbReference>
<name>A0A4V1IWA3_9FUNG</name>
<protein>
    <submittedName>
        <fullName evidence="1">Uncharacterized protein</fullName>
    </submittedName>
</protein>
<gene>
    <name evidence="1" type="ORF">THASP1DRAFT_31323</name>
</gene>
<dbReference type="InterPro" id="IPR036388">
    <property type="entry name" value="WH-like_DNA-bd_sf"/>
</dbReference>
<dbReference type="STRING" id="78915.A0A4V1IWA3"/>
<evidence type="ECO:0000313" key="1">
    <source>
        <dbReference type="EMBL" id="RKP06859.1"/>
    </source>
</evidence>
<proteinExistence type="predicted"/>